<dbReference type="AlphaFoldDB" id="A0A9N7UAG3"/>
<evidence type="ECO:0000313" key="3">
    <source>
        <dbReference type="Proteomes" id="UP001153269"/>
    </source>
</evidence>
<evidence type="ECO:0000256" key="1">
    <source>
        <dbReference type="SAM" id="MobiDB-lite"/>
    </source>
</evidence>
<keyword evidence="3" id="KW-1185">Reference proteome</keyword>
<name>A0A9N7UAG3_PLEPL</name>
<comment type="caution">
    <text evidence="2">The sequence shown here is derived from an EMBL/GenBank/DDBJ whole genome shotgun (WGS) entry which is preliminary data.</text>
</comment>
<gene>
    <name evidence="2" type="ORF">PLEPLA_LOCUS15254</name>
</gene>
<proteinExistence type="predicted"/>
<dbReference type="Proteomes" id="UP001153269">
    <property type="component" value="Unassembled WGS sequence"/>
</dbReference>
<accession>A0A9N7UAG3</accession>
<protein>
    <submittedName>
        <fullName evidence="2">Uncharacterized protein</fullName>
    </submittedName>
</protein>
<feature type="compositionally biased region" description="Polar residues" evidence="1">
    <location>
        <begin position="47"/>
        <end position="57"/>
    </location>
</feature>
<organism evidence="2 3">
    <name type="scientific">Pleuronectes platessa</name>
    <name type="common">European plaice</name>
    <dbReference type="NCBI Taxonomy" id="8262"/>
    <lineage>
        <taxon>Eukaryota</taxon>
        <taxon>Metazoa</taxon>
        <taxon>Chordata</taxon>
        <taxon>Craniata</taxon>
        <taxon>Vertebrata</taxon>
        <taxon>Euteleostomi</taxon>
        <taxon>Actinopterygii</taxon>
        <taxon>Neopterygii</taxon>
        <taxon>Teleostei</taxon>
        <taxon>Neoteleostei</taxon>
        <taxon>Acanthomorphata</taxon>
        <taxon>Carangaria</taxon>
        <taxon>Pleuronectiformes</taxon>
        <taxon>Pleuronectoidei</taxon>
        <taxon>Pleuronectidae</taxon>
        <taxon>Pleuronectes</taxon>
    </lineage>
</organism>
<dbReference type="EMBL" id="CADEAL010000959">
    <property type="protein sequence ID" value="CAB1427315.1"/>
    <property type="molecule type" value="Genomic_DNA"/>
</dbReference>
<reference evidence="2" key="1">
    <citation type="submission" date="2020-03" db="EMBL/GenBank/DDBJ databases">
        <authorList>
            <person name="Weist P."/>
        </authorList>
    </citation>
    <scope>NUCLEOTIDE SEQUENCE</scope>
</reference>
<evidence type="ECO:0000313" key="2">
    <source>
        <dbReference type="EMBL" id="CAB1427315.1"/>
    </source>
</evidence>
<feature type="region of interest" description="Disordered" evidence="1">
    <location>
        <begin position="23"/>
        <end position="91"/>
    </location>
</feature>
<sequence length="91" mass="9933">MGAKTTALGYSCGGGQRAISCQPQTSLGGGDAFHRQRRSRAVEPWQQGETQTPQQPVTHHRNGDSTCRQTDVDRQRCHLGRFPPTGGEIQT</sequence>